<dbReference type="Gene3D" id="1.10.238.10">
    <property type="entry name" value="EF-hand"/>
    <property type="match status" value="1"/>
</dbReference>
<name>A0A1D8TP12_9CYAN</name>
<dbReference type="InterPro" id="IPR002048">
    <property type="entry name" value="EF_hand_dom"/>
</dbReference>
<sequence>MLTELQTRKWSRLFQIYDADGNGVVEQADFETIFQTLAQARQLEANSPKYNQLHAKFMEDWEHLQKDADTDNDGKVNLKDWLAHGYRRINDDSMYQTVVDMGNQVFELLDLNGDGVITADEYKIILGSWRVSEELAEQIFPKLDFNGDGHISKEELVELVKQFHMSDDPDAPGNSFFGPY</sequence>
<dbReference type="PANTHER" id="PTHR10827:SF85">
    <property type="entry name" value="CALCIUM-BINDING PROTEIN"/>
    <property type="match status" value="1"/>
</dbReference>
<accession>A0A1D8TP12</accession>
<protein>
    <recommendedName>
        <fullName evidence="1">EF-hand domain-containing protein</fullName>
    </recommendedName>
</protein>
<dbReference type="SUPFAM" id="SSF47473">
    <property type="entry name" value="EF-hand"/>
    <property type="match status" value="1"/>
</dbReference>
<dbReference type="PROSITE" id="PS50222">
    <property type="entry name" value="EF_HAND_2"/>
    <property type="match status" value="2"/>
</dbReference>
<reference evidence="3" key="1">
    <citation type="submission" date="2016-10" db="EMBL/GenBank/DDBJ databases">
        <title>Comparative genomics uncovers the prolific and rare metabolic potential of the cyanobacterial genus Moorea.</title>
        <authorList>
            <person name="Leao T."/>
            <person name="Castelao G."/>
            <person name="Korobeynikov A."/>
            <person name="Monroe E.A."/>
            <person name="Podell S."/>
            <person name="Glukhov E."/>
            <person name="Allen E."/>
            <person name="Gerwick W.H."/>
            <person name="Gerwick L."/>
        </authorList>
    </citation>
    <scope>NUCLEOTIDE SEQUENCE [LARGE SCALE GENOMIC DNA]</scope>
    <source>
        <strain evidence="3">PAL-8-15-08-1</strain>
    </source>
</reference>
<feature type="domain" description="EF-hand" evidence="1">
    <location>
        <begin position="5"/>
        <end position="40"/>
    </location>
</feature>
<dbReference type="Proteomes" id="UP000177870">
    <property type="component" value="Chromosome"/>
</dbReference>
<dbReference type="PROSITE" id="PS00018">
    <property type="entry name" value="EF_HAND_1"/>
    <property type="match status" value="3"/>
</dbReference>
<dbReference type="CDD" id="cd00051">
    <property type="entry name" value="EFh"/>
    <property type="match status" value="1"/>
</dbReference>
<dbReference type="EMBL" id="CP017599">
    <property type="protein sequence ID" value="AOW99302.1"/>
    <property type="molecule type" value="Genomic_DNA"/>
</dbReference>
<dbReference type="AlphaFoldDB" id="A0A1D8TP12"/>
<gene>
    <name evidence="2" type="ORF">BJP34_07385</name>
</gene>
<evidence type="ECO:0000313" key="3">
    <source>
        <dbReference type="Proteomes" id="UP000177870"/>
    </source>
</evidence>
<dbReference type="InterPro" id="IPR018247">
    <property type="entry name" value="EF_Hand_1_Ca_BS"/>
</dbReference>
<dbReference type="RefSeq" id="WP_070391788.1">
    <property type="nucleotide sequence ID" value="NZ_CP017599.1"/>
</dbReference>
<dbReference type="STRING" id="1458985.BJP34_07385"/>
<evidence type="ECO:0000313" key="2">
    <source>
        <dbReference type="EMBL" id="AOW99302.1"/>
    </source>
</evidence>
<feature type="domain" description="EF-hand" evidence="1">
    <location>
        <begin position="131"/>
        <end position="166"/>
    </location>
</feature>
<dbReference type="InterPro" id="IPR011992">
    <property type="entry name" value="EF-hand-dom_pair"/>
</dbReference>
<dbReference type="SMART" id="SM00054">
    <property type="entry name" value="EFh"/>
    <property type="match status" value="4"/>
</dbReference>
<dbReference type="GO" id="GO:0005509">
    <property type="term" value="F:calcium ion binding"/>
    <property type="evidence" value="ECO:0007669"/>
    <property type="project" value="InterPro"/>
</dbReference>
<dbReference type="OrthoDB" id="451568at2"/>
<proteinExistence type="predicted"/>
<dbReference type="Pfam" id="PF13202">
    <property type="entry name" value="EF-hand_5"/>
    <property type="match status" value="2"/>
</dbReference>
<dbReference type="PANTHER" id="PTHR10827">
    <property type="entry name" value="RETICULOCALBIN"/>
    <property type="match status" value="1"/>
</dbReference>
<evidence type="ECO:0000259" key="1">
    <source>
        <dbReference type="PROSITE" id="PS50222"/>
    </source>
</evidence>
<dbReference type="KEGG" id="mpro:BJP34_07385"/>
<organism evidence="2 3">
    <name type="scientific">Moorena producens PAL-8-15-08-1</name>
    <dbReference type="NCBI Taxonomy" id="1458985"/>
    <lineage>
        <taxon>Bacteria</taxon>
        <taxon>Bacillati</taxon>
        <taxon>Cyanobacteriota</taxon>
        <taxon>Cyanophyceae</taxon>
        <taxon>Coleofasciculales</taxon>
        <taxon>Coleofasciculaceae</taxon>
        <taxon>Moorena</taxon>
    </lineage>
</organism>